<dbReference type="GO" id="GO:0019148">
    <property type="term" value="F:D-cysteine desulfhydrase activity"/>
    <property type="evidence" value="ECO:0007669"/>
    <property type="project" value="TreeGrafter"/>
</dbReference>
<feature type="active site" description="Nucleophile" evidence="4">
    <location>
        <position position="74"/>
    </location>
</feature>
<evidence type="ECO:0000256" key="4">
    <source>
        <dbReference type="PIRSR" id="PIRSR006278-1"/>
    </source>
</evidence>
<organism evidence="7 8">
    <name type="scientific">Paractinoplanes rishiriensis</name>
    <dbReference type="NCBI Taxonomy" id="1050105"/>
    <lineage>
        <taxon>Bacteria</taxon>
        <taxon>Bacillati</taxon>
        <taxon>Actinomycetota</taxon>
        <taxon>Actinomycetes</taxon>
        <taxon>Micromonosporales</taxon>
        <taxon>Micromonosporaceae</taxon>
        <taxon>Paractinoplanes</taxon>
    </lineage>
</organism>
<evidence type="ECO:0000256" key="2">
    <source>
        <dbReference type="ARBA" id="ARBA00008639"/>
    </source>
</evidence>
<dbReference type="Gene3D" id="3.40.50.1100">
    <property type="match status" value="2"/>
</dbReference>
<keyword evidence="8" id="KW-1185">Reference proteome</keyword>
<accession>A0A919K0A9</accession>
<evidence type="ECO:0000313" key="8">
    <source>
        <dbReference type="Proteomes" id="UP000636960"/>
    </source>
</evidence>
<sequence length="292" mass="31314">MEASSCFNGGMSHALDLRLPSPLDELADERTGGVRVLLKRDDLIHPDFPGNKWRKLKYNLPAAGTVLTFGGAWSNHILATAAAGHHFGFGTVGVIRGEEHHPLNPVLARAAGFGMRLAYVDRTTYRSRAEPAFLGRLRDRFGDFHLIPEGGANAAALRGTAELVDEIESPFDVLACACGTGATLAGAATALAPGRRAVGFPVLRGGDYLTGEIRRLQREYGVPTANWSLEPDFHFGGFARRTPVLEGFVSDFHARHGVALDPVYEGKMMSGLLTLIGRGVFRPGTTVVALLA</sequence>
<dbReference type="SUPFAM" id="SSF53686">
    <property type="entry name" value="Tryptophan synthase beta subunit-like PLP-dependent enzymes"/>
    <property type="match status" value="1"/>
</dbReference>
<feature type="domain" description="Tryptophan synthase beta chain-like PALP" evidence="6">
    <location>
        <begin position="22"/>
        <end position="196"/>
    </location>
</feature>
<comment type="cofactor">
    <cofactor evidence="1">
        <name>pyridoxal 5'-phosphate</name>
        <dbReference type="ChEBI" id="CHEBI:597326"/>
    </cofactor>
</comment>
<reference evidence="7" key="1">
    <citation type="submission" date="2021-01" db="EMBL/GenBank/DDBJ databases">
        <title>Whole genome shotgun sequence of Actinoplanes rishiriensis NBRC 108556.</title>
        <authorList>
            <person name="Komaki H."/>
            <person name="Tamura T."/>
        </authorList>
    </citation>
    <scope>NUCLEOTIDE SEQUENCE</scope>
    <source>
        <strain evidence="7">NBRC 108556</strain>
    </source>
</reference>
<dbReference type="Pfam" id="PF00291">
    <property type="entry name" value="PALP"/>
    <property type="match status" value="1"/>
</dbReference>
<dbReference type="PIRSF" id="PIRSF006278">
    <property type="entry name" value="ACCD_DCysDesulf"/>
    <property type="match status" value="1"/>
</dbReference>
<evidence type="ECO:0000256" key="3">
    <source>
        <dbReference type="ARBA" id="ARBA00022898"/>
    </source>
</evidence>
<comment type="similarity">
    <text evidence="2">Belongs to the ACC deaminase/D-cysteine desulfhydrase family.</text>
</comment>
<dbReference type="EMBL" id="BOMV01000051">
    <property type="protein sequence ID" value="GIE96715.1"/>
    <property type="molecule type" value="Genomic_DNA"/>
</dbReference>
<keyword evidence="3 5" id="KW-0663">Pyridoxal phosphate</keyword>
<evidence type="ECO:0000259" key="6">
    <source>
        <dbReference type="Pfam" id="PF00291"/>
    </source>
</evidence>
<evidence type="ECO:0000256" key="1">
    <source>
        <dbReference type="ARBA" id="ARBA00001933"/>
    </source>
</evidence>
<proteinExistence type="inferred from homology"/>
<dbReference type="InterPro" id="IPR036052">
    <property type="entry name" value="TrpB-like_PALP_sf"/>
</dbReference>
<comment type="caution">
    <text evidence="7">The sequence shown here is derived from an EMBL/GenBank/DDBJ whole genome shotgun (WGS) entry which is preliminary data.</text>
</comment>
<dbReference type="InterPro" id="IPR027278">
    <property type="entry name" value="ACCD_DCysDesulf"/>
</dbReference>
<dbReference type="PANTHER" id="PTHR43780:SF2">
    <property type="entry name" value="1-AMINOCYCLOPROPANE-1-CARBOXYLATE DEAMINASE-RELATED"/>
    <property type="match status" value="1"/>
</dbReference>
<dbReference type="AlphaFoldDB" id="A0A919K0A9"/>
<protein>
    <submittedName>
        <fullName evidence="7">1-aminocyclopropane-1-carboxylate deaminase</fullName>
    </submittedName>
</protein>
<dbReference type="Proteomes" id="UP000636960">
    <property type="component" value="Unassembled WGS sequence"/>
</dbReference>
<evidence type="ECO:0000313" key="7">
    <source>
        <dbReference type="EMBL" id="GIE96715.1"/>
    </source>
</evidence>
<feature type="modified residue" description="N6-(pyridoxal phosphate)lysine" evidence="5">
    <location>
        <position position="52"/>
    </location>
</feature>
<evidence type="ECO:0000256" key="5">
    <source>
        <dbReference type="PIRSR" id="PIRSR006278-2"/>
    </source>
</evidence>
<dbReference type="GO" id="GO:1901605">
    <property type="term" value="P:alpha-amino acid metabolic process"/>
    <property type="evidence" value="ECO:0007669"/>
    <property type="project" value="UniProtKB-ARBA"/>
</dbReference>
<gene>
    <name evidence="7" type="ORF">Ari01nite_41800</name>
</gene>
<name>A0A919K0A9_9ACTN</name>
<dbReference type="PANTHER" id="PTHR43780">
    <property type="entry name" value="1-AMINOCYCLOPROPANE-1-CARBOXYLATE DEAMINASE-RELATED"/>
    <property type="match status" value="1"/>
</dbReference>
<dbReference type="InterPro" id="IPR001926">
    <property type="entry name" value="TrpB-like_PALP"/>
</dbReference>